<dbReference type="STRING" id="571933.SAMN05216362_10564"/>
<gene>
    <name evidence="2" type="ORF">SAMN05216362_10564</name>
</gene>
<dbReference type="EMBL" id="FOES01000005">
    <property type="protein sequence ID" value="SEQ00370.1"/>
    <property type="molecule type" value="Genomic_DNA"/>
</dbReference>
<reference evidence="2 3" key="1">
    <citation type="submission" date="2016-10" db="EMBL/GenBank/DDBJ databases">
        <authorList>
            <person name="de Groot N.N."/>
        </authorList>
    </citation>
    <scope>NUCLEOTIDE SEQUENCE [LARGE SCALE GENOMIC DNA]</scope>
    <source>
        <strain evidence="2 3">DSM 21633</strain>
    </source>
</reference>
<feature type="transmembrane region" description="Helical" evidence="1">
    <location>
        <begin position="169"/>
        <end position="191"/>
    </location>
</feature>
<feature type="transmembrane region" description="Helical" evidence="1">
    <location>
        <begin position="46"/>
        <end position="64"/>
    </location>
</feature>
<feature type="transmembrane region" description="Helical" evidence="1">
    <location>
        <begin position="136"/>
        <end position="157"/>
    </location>
</feature>
<feature type="transmembrane region" description="Helical" evidence="1">
    <location>
        <begin position="104"/>
        <end position="124"/>
    </location>
</feature>
<dbReference type="AlphaFoldDB" id="A0A1H9CGK5"/>
<dbReference type="Proteomes" id="UP000199427">
    <property type="component" value="Unassembled WGS sequence"/>
</dbReference>
<organism evidence="2 3">
    <name type="scientific">Piscibacillus halophilus</name>
    <dbReference type="NCBI Taxonomy" id="571933"/>
    <lineage>
        <taxon>Bacteria</taxon>
        <taxon>Bacillati</taxon>
        <taxon>Bacillota</taxon>
        <taxon>Bacilli</taxon>
        <taxon>Bacillales</taxon>
        <taxon>Bacillaceae</taxon>
        <taxon>Piscibacillus</taxon>
    </lineage>
</organism>
<dbReference type="OrthoDB" id="2965073at2"/>
<sequence>MWSEAFKLALFEWKIMWIKRIFIQLLTLLVLILFISSLIGSQLEDGGIGIDIFLITFLAFGYAWSIPKDFQYQKISEQTYASPVFFMLHQLPIKNEVLIRSRFAIFYINLIPMSVIIFTLLYFIPDFNGIFTFESYIAFALFWSSIGFSCSAIYPASDVGDRNVSTVRLIWITIFFIGALLLITIPTYIFYDNGLINLSVEIANLHPLALSIFSLILIPVSNWIWIKYAENKLLKEDFDI</sequence>
<dbReference type="RefSeq" id="WP_091772795.1">
    <property type="nucleotide sequence ID" value="NZ_CAESCL010000091.1"/>
</dbReference>
<evidence type="ECO:0000313" key="3">
    <source>
        <dbReference type="Proteomes" id="UP000199427"/>
    </source>
</evidence>
<feature type="transmembrane region" description="Helical" evidence="1">
    <location>
        <begin position="203"/>
        <end position="225"/>
    </location>
</feature>
<evidence type="ECO:0000256" key="1">
    <source>
        <dbReference type="SAM" id="Phobius"/>
    </source>
</evidence>
<proteinExistence type="predicted"/>
<keyword evidence="1" id="KW-0472">Membrane</keyword>
<keyword evidence="1" id="KW-0812">Transmembrane</keyword>
<keyword evidence="1" id="KW-1133">Transmembrane helix</keyword>
<protein>
    <recommendedName>
        <fullName evidence="4">ABC-2 type transport system permease protein</fullName>
    </recommendedName>
</protein>
<keyword evidence="3" id="KW-1185">Reference proteome</keyword>
<feature type="transmembrane region" description="Helical" evidence="1">
    <location>
        <begin position="21"/>
        <end position="40"/>
    </location>
</feature>
<evidence type="ECO:0000313" key="2">
    <source>
        <dbReference type="EMBL" id="SEQ00370.1"/>
    </source>
</evidence>
<evidence type="ECO:0008006" key="4">
    <source>
        <dbReference type="Google" id="ProtNLM"/>
    </source>
</evidence>
<name>A0A1H9CGK5_9BACI</name>
<accession>A0A1H9CGK5</accession>